<evidence type="ECO:0000313" key="5">
    <source>
        <dbReference type="Proteomes" id="UP000030680"/>
    </source>
</evidence>
<feature type="transmembrane region" description="Helical" evidence="1">
    <location>
        <begin position="543"/>
        <end position="563"/>
    </location>
</feature>
<sequence length="835" mass="95712">MVNIEGSSVQGHTTFVLYVNIVTCAFLGSIFYFIRQRKKPLTASEQSLLREFPSVRSLSDFTPLDSYVPSPPPASWNGLWNFLTSDFSLLSKDARVYLLFQRLCIILILFHGSLCYLLLLPCYFWISRTSSVTAVLSEIAFLDNSMLNLLLILIVLAFSVYVMYIFICISVAGRVIDYESQTFTWTEAPHRQQLVCSYLSEQMFGFSPSKRSEQQCPRMLLLSNVSRNITDRSEIFELLDTLYPSEIAHVEILYRRRACRSKLIRMLHRAQRREYFYIQLFNCCSDDSLLNGTREILDSLGWKKNLLNYSFGKLLLRWSLISCQREVRKIEQQLEVPHSHFASDSSGCAFVLFHSQRTAFLCLQDFPIRKLKVSRSSMQSFVRRPQSDKEALLVSLALSRLGENVQADIAPNPRDIIWNNVGIPASERFWREVILNSVTGFFLLLFTSPFTILSTLRIIVFYAAERTPFLGIEGLDVFTSNTVSELAEKISRSSIIGPFVIDYAPVFLLSCINALMPTFFRRESALEGYLSRSEEEQSIFRKLFLYYLFNTVLLPLLALNTAAEILEQLLSRSESSWNPKDFIASISERVFTGSNSYFYLNFIIQLTFTSNSLSLSRLFPTLFSFFRNVFSFNPLELTECKCNELFDFPLHYATTLKILAIYLCLGLVVPILWPVTLLFFIAKHLTDAYNLNFVHPRSAIDGRLPRSVVRRLLFCTILSHLLLCGRFLLTGSITAATVLIVISFTCILVCTKFATKLGPPLLKRILYSYSGEVNTQSSTFDTLWSLFLHPFKVVVVGLRDSSEDLTLLPENYSDGNERSHVYTFRNVYSSYDTFS</sequence>
<feature type="domain" description="CSC1/OSCA1-like cytosolic" evidence="3">
    <location>
        <begin position="218"/>
        <end position="420"/>
    </location>
</feature>
<dbReference type="KEGG" id="gsl:Gasu_05240"/>
<evidence type="ECO:0000259" key="2">
    <source>
        <dbReference type="Pfam" id="PF02714"/>
    </source>
</evidence>
<feature type="transmembrane region" description="Helical" evidence="1">
    <location>
        <begin position="146"/>
        <end position="172"/>
    </location>
</feature>
<gene>
    <name evidence="4" type="ORF">Gasu_05240</name>
</gene>
<dbReference type="InterPro" id="IPR027815">
    <property type="entry name" value="CSC1/OSCA1-like_cyt"/>
</dbReference>
<feature type="transmembrane region" description="Helical" evidence="1">
    <location>
        <begin position="735"/>
        <end position="754"/>
    </location>
</feature>
<feature type="transmembrane region" description="Helical" evidence="1">
    <location>
        <begin position="659"/>
        <end position="682"/>
    </location>
</feature>
<dbReference type="RefSeq" id="XP_005708959.1">
    <property type="nucleotide sequence ID" value="XM_005708902.1"/>
</dbReference>
<dbReference type="EMBL" id="KB454486">
    <property type="protein sequence ID" value="EME32439.1"/>
    <property type="molecule type" value="Genomic_DNA"/>
</dbReference>
<dbReference type="Proteomes" id="UP000030680">
    <property type="component" value="Unassembled WGS sequence"/>
</dbReference>
<dbReference type="GeneID" id="17091021"/>
<feature type="transmembrane region" description="Helical" evidence="1">
    <location>
        <begin position="103"/>
        <end position="126"/>
    </location>
</feature>
<dbReference type="GO" id="GO:0005227">
    <property type="term" value="F:calcium-activated cation channel activity"/>
    <property type="evidence" value="ECO:0007669"/>
    <property type="project" value="InterPro"/>
</dbReference>
<protein>
    <submittedName>
        <fullName evidence="4">Early-responsive to dehydration protein-related protein</fullName>
    </submittedName>
</protein>
<feature type="transmembrane region" description="Helical" evidence="1">
    <location>
        <begin position="503"/>
        <end position="522"/>
    </location>
</feature>
<evidence type="ECO:0000313" key="4">
    <source>
        <dbReference type="EMBL" id="EME32439.1"/>
    </source>
</evidence>
<dbReference type="InterPro" id="IPR045122">
    <property type="entry name" value="Csc1-like"/>
</dbReference>
<evidence type="ECO:0000256" key="1">
    <source>
        <dbReference type="SAM" id="Phobius"/>
    </source>
</evidence>
<dbReference type="InterPro" id="IPR003864">
    <property type="entry name" value="CSC1/OSCA1-like_7TM"/>
</dbReference>
<dbReference type="GO" id="GO:0005886">
    <property type="term" value="C:plasma membrane"/>
    <property type="evidence" value="ECO:0007669"/>
    <property type="project" value="TreeGrafter"/>
</dbReference>
<proteinExistence type="predicted"/>
<dbReference type="Pfam" id="PF02714">
    <property type="entry name" value="RSN1_7TM"/>
    <property type="match status" value="1"/>
</dbReference>
<dbReference type="PANTHER" id="PTHR13018">
    <property type="entry name" value="PROBABLE MEMBRANE PROTEIN DUF221-RELATED"/>
    <property type="match status" value="1"/>
</dbReference>
<name>M2Y9A9_GALSU</name>
<keyword evidence="1" id="KW-0472">Membrane</keyword>
<dbReference type="OrthoDB" id="1689567at2759"/>
<keyword evidence="1" id="KW-1133">Transmembrane helix</keyword>
<dbReference type="Pfam" id="PF14703">
    <property type="entry name" value="PHM7_cyt"/>
    <property type="match status" value="1"/>
</dbReference>
<feature type="transmembrane region" description="Helical" evidence="1">
    <location>
        <begin position="15"/>
        <end position="34"/>
    </location>
</feature>
<dbReference type="Gramene" id="EME32439">
    <property type="protein sequence ID" value="EME32439"/>
    <property type="gene ID" value="Gasu_05240"/>
</dbReference>
<dbReference type="AlphaFoldDB" id="M2Y9A9"/>
<accession>M2Y9A9</accession>
<dbReference type="PANTHER" id="PTHR13018:SF5">
    <property type="entry name" value="RE44586P"/>
    <property type="match status" value="1"/>
</dbReference>
<evidence type="ECO:0000259" key="3">
    <source>
        <dbReference type="Pfam" id="PF14703"/>
    </source>
</evidence>
<organism evidence="4 5">
    <name type="scientific">Galdieria sulphuraria</name>
    <name type="common">Red alga</name>
    <dbReference type="NCBI Taxonomy" id="130081"/>
    <lineage>
        <taxon>Eukaryota</taxon>
        <taxon>Rhodophyta</taxon>
        <taxon>Bangiophyceae</taxon>
        <taxon>Galdieriales</taxon>
        <taxon>Galdieriaceae</taxon>
        <taxon>Galdieria</taxon>
    </lineage>
</organism>
<dbReference type="OMA" id="ISHAWSA"/>
<keyword evidence="5" id="KW-1185">Reference proteome</keyword>
<reference evidence="5" key="1">
    <citation type="journal article" date="2013" name="Science">
        <title>Gene transfer from bacteria and archaea facilitated evolution of an extremophilic eukaryote.</title>
        <authorList>
            <person name="Schonknecht G."/>
            <person name="Chen W.H."/>
            <person name="Ternes C.M."/>
            <person name="Barbier G.G."/>
            <person name="Shrestha R.P."/>
            <person name="Stanke M."/>
            <person name="Brautigam A."/>
            <person name="Baker B.J."/>
            <person name="Banfield J.F."/>
            <person name="Garavito R.M."/>
            <person name="Carr K."/>
            <person name="Wilkerson C."/>
            <person name="Rensing S.A."/>
            <person name="Gagneul D."/>
            <person name="Dickenson N.E."/>
            <person name="Oesterhelt C."/>
            <person name="Lercher M.J."/>
            <person name="Weber A.P."/>
        </authorList>
    </citation>
    <scope>NUCLEOTIDE SEQUENCE [LARGE SCALE GENOMIC DNA]</scope>
    <source>
        <strain evidence="5">074W</strain>
    </source>
</reference>
<dbReference type="eggNOG" id="KOG1134">
    <property type="taxonomic scope" value="Eukaryota"/>
</dbReference>
<feature type="domain" description="CSC1/OSCA1-like 7TM region" evidence="2">
    <location>
        <begin position="479"/>
        <end position="727"/>
    </location>
</feature>
<keyword evidence="1" id="KW-0812">Transmembrane</keyword>
<feature type="transmembrane region" description="Helical" evidence="1">
    <location>
        <begin position="441"/>
        <end position="464"/>
    </location>
</feature>